<dbReference type="Gene3D" id="3.40.50.1820">
    <property type="entry name" value="alpha/beta hydrolase"/>
    <property type="match status" value="1"/>
</dbReference>
<evidence type="ECO:0000313" key="5">
    <source>
        <dbReference type="Proteomes" id="UP000666915"/>
    </source>
</evidence>
<evidence type="ECO:0000256" key="2">
    <source>
        <dbReference type="ARBA" id="ARBA00022801"/>
    </source>
</evidence>
<dbReference type="PROSITE" id="PS01173">
    <property type="entry name" value="LIPASE_GDXG_HIS"/>
    <property type="match status" value="1"/>
</dbReference>
<gene>
    <name evidence="4" type="ORF">J4557_43900</name>
</gene>
<dbReference type="InterPro" id="IPR050300">
    <property type="entry name" value="GDXG_lipolytic_enzyme"/>
</dbReference>
<evidence type="ECO:0000259" key="3">
    <source>
        <dbReference type="Pfam" id="PF07859"/>
    </source>
</evidence>
<dbReference type="RefSeq" id="WP_208272951.1">
    <property type="nucleotide sequence ID" value="NZ_BAAAGM010000104.1"/>
</dbReference>
<proteinExistence type="inferred from homology"/>
<comment type="similarity">
    <text evidence="1">Belongs to the 'GDXG' lipolytic enzyme family.</text>
</comment>
<evidence type="ECO:0000256" key="1">
    <source>
        <dbReference type="ARBA" id="ARBA00010515"/>
    </source>
</evidence>
<reference evidence="4 5" key="1">
    <citation type="submission" date="2021-03" db="EMBL/GenBank/DDBJ databases">
        <authorList>
            <person name="Kanchanasin P."/>
            <person name="Saeng-In P."/>
            <person name="Phongsopitanun W."/>
            <person name="Yuki M."/>
            <person name="Kudo T."/>
            <person name="Ohkuma M."/>
            <person name="Tanasupawat S."/>
        </authorList>
    </citation>
    <scope>NUCLEOTIDE SEQUENCE [LARGE SCALE GENOMIC DNA]</scope>
    <source>
        <strain evidence="4 5">L46</strain>
    </source>
</reference>
<evidence type="ECO:0000313" key="4">
    <source>
        <dbReference type="EMBL" id="MBO2444484.1"/>
    </source>
</evidence>
<organism evidence="4 5">
    <name type="scientific">Actinomadura nitritigenes</name>
    <dbReference type="NCBI Taxonomy" id="134602"/>
    <lineage>
        <taxon>Bacteria</taxon>
        <taxon>Bacillati</taxon>
        <taxon>Actinomycetota</taxon>
        <taxon>Actinomycetes</taxon>
        <taxon>Streptosporangiales</taxon>
        <taxon>Thermomonosporaceae</taxon>
        <taxon>Actinomadura</taxon>
    </lineage>
</organism>
<feature type="domain" description="Alpha/beta hydrolase fold-3" evidence="3">
    <location>
        <begin position="84"/>
        <end position="292"/>
    </location>
</feature>
<dbReference type="EMBL" id="JAGEOK010000047">
    <property type="protein sequence ID" value="MBO2444484.1"/>
    <property type="molecule type" value="Genomic_DNA"/>
</dbReference>
<dbReference type="InterPro" id="IPR029058">
    <property type="entry name" value="AB_hydrolase_fold"/>
</dbReference>
<keyword evidence="5" id="KW-1185">Reference proteome</keyword>
<protein>
    <submittedName>
        <fullName evidence="4">Alpha/beta hydrolase</fullName>
    </submittedName>
</protein>
<sequence length="322" mass="34563">MTDQSTAGIVLEPASQRLSDATAHPPFLYELGVEKARKVLDDLQAEPIEKLPAESEWITVPVDAGDVKVRVVRPRDAAGPLPAVLYMHGGGWVLGNADTHDRLVRELAVGAGAAVVFVEYTRSPEARYPVAVEQGYATAQWIVRHGREHGLDPDRLAVAGDSVGGNMAAALTLLAKERGDVRFVHQSLYYPVTDARMDTGSYARFATGYFLTAKAMEWFWDAYLPDASRRAAITVSPLRASPDQLAGLPPAFVIVDEADVLRDEGEAYAAKLRAAGVPVTAVRYDGITHDFMMLNPLSGTNAARAAVAQAVAVLRAALDSDG</sequence>
<keyword evidence="2 4" id="KW-0378">Hydrolase</keyword>
<comment type="caution">
    <text evidence="4">The sequence shown here is derived from an EMBL/GenBank/DDBJ whole genome shotgun (WGS) entry which is preliminary data.</text>
</comment>
<dbReference type="PANTHER" id="PTHR48081">
    <property type="entry name" value="AB HYDROLASE SUPERFAMILY PROTEIN C4A8.06C"/>
    <property type="match status" value="1"/>
</dbReference>
<dbReference type="Pfam" id="PF07859">
    <property type="entry name" value="Abhydrolase_3"/>
    <property type="match status" value="1"/>
</dbReference>
<dbReference type="SUPFAM" id="SSF53474">
    <property type="entry name" value="alpha/beta-Hydrolases"/>
    <property type="match status" value="1"/>
</dbReference>
<dbReference type="PANTHER" id="PTHR48081:SF8">
    <property type="entry name" value="ALPHA_BETA HYDROLASE FOLD-3 DOMAIN-CONTAINING PROTEIN-RELATED"/>
    <property type="match status" value="1"/>
</dbReference>
<dbReference type="GO" id="GO:0016787">
    <property type="term" value="F:hydrolase activity"/>
    <property type="evidence" value="ECO:0007669"/>
    <property type="project" value="UniProtKB-KW"/>
</dbReference>
<dbReference type="InterPro" id="IPR013094">
    <property type="entry name" value="AB_hydrolase_3"/>
</dbReference>
<dbReference type="InterPro" id="IPR002168">
    <property type="entry name" value="Lipase_GDXG_HIS_AS"/>
</dbReference>
<dbReference type="Proteomes" id="UP000666915">
    <property type="component" value="Unassembled WGS sequence"/>
</dbReference>
<name>A0ABS3RE35_9ACTN</name>
<accession>A0ABS3RE35</accession>